<reference evidence="2 4" key="1">
    <citation type="submission" date="2019-10" db="EMBL/GenBank/DDBJ databases">
        <title>Streptococcis sp, isolated from the respiratory tract of Marmot.</title>
        <authorList>
            <person name="Zhang G."/>
        </authorList>
    </citation>
    <scope>NUCLEOTIDE SEQUENCE [LARGE SCALE GENOMIC DNA]</scope>
    <source>
        <strain evidence="2">Zg-70</strain>
        <strain evidence="4">zg-70</strain>
    </source>
</reference>
<comment type="caution">
    <text evidence="2">The sequence shown here is derived from an EMBL/GenBank/DDBJ whole genome shotgun (WGS) entry which is preliminary data.</text>
</comment>
<gene>
    <name evidence="1" type="ORF">GGG87_01550</name>
    <name evidence="2" type="ORF">GGH11_01550</name>
</gene>
<organism evidence="2 4">
    <name type="scientific">Streptococcus zhangguiae</name>
    <dbReference type="NCBI Taxonomy" id="2664091"/>
    <lineage>
        <taxon>Bacteria</taxon>
        <taxon>Bacillati</taxon>
        <taxon>Bacillota</taxon>
        <taxon>Bacilli</taxon>
        <taxon>Lactobacillales</taxon>
        <taxon>Streptococcaceae</taxon>
        <taxon>Streptococcus</taxon>
    </lineage>
</organism>
<sequence length="90" mass="10324">MKLDVSELQKRVIQNKVNHGFNTTDIKFELLLLHGEIAELFKGYLKGDQENMAEELADSAIYLLGISEMLGVDLSEEILKKWLSTRKGWE</sequence>
<dbReference type="Gene3D" id="1.10.287.1080">
    <property type="entry name" value="MazG-like"/>
    <property type="match status" value="1"/>
</dbReference>
<dbReference type="GO" id="GO:0047429">
    <property type="term" value="F:nucleoside triphosphate diphosphatase activity"/>
    <property type="evidence" value="ECO:0007669"/>
    <property type="project" value="InterPro"/>
</dbReference>
<evidence type="ECO:0000313" key="3">
    <source>
        <dbReference type="Proteomes" id="UP000435060"/>
    </source>
</evidence>
<keyword evidence="3" id="KW-1185">Reference proteome</keyword>
<accession>A0A6I4RFQ7</accession>
<dbReference type="EMBL" id="WLCG01000002">
    <property type="protein sequence ID" value="MTB63696.1"/>
    <property type="molecule type" value="Genomic_DNA"/>
</dbReference>
<dbReference type="AlphaFoldDB" id="A0A6I4RFQ7"/>
<dbReference type="PANTHER" id="PTHR42702">
    <property type="entry name" value="NUCLEOTIDE PYROPHOSPHOHYDROLASE"/>
    <property type="match status" value="1"/>
</dbReference>
<reference evidence="1 3" key="2">
    <citation type="submission" date="2019-11" db="EMBL/GenBank/DDBJ databases">
        <title>Streptococcis sp. isolated from the respiratory tract of Marmot.</title>
        <authorList>
            <person name="Zhang G."/>
        </authorList>
    </citation>
    <scope>NUCLEOTIDE SEQUENCE [LARGE SCALE GENOMIC DNA]</scope>
    <source>
        <strain evidence="3">zg-86</strain>
        <strain evidence="1">Zg-86</strain>
    </source>
</reference>
<evidence type="ECO:0000313" key="4">
    <source>
        <dbReference type="Proteomes" id="UP000435423"/>
    </source>
</evidence>
<dbReference type="Proteomes" id="UP000435060">
    <property type="component" value="Unassembled WGS sequence"/>
</dbReference>
<evidence type="ECO:0000313" key="1">
    <source>
        <dbReference type="EMBL" id="MTB63696.1"/>
    </source>
</evidence>
<dbReference type="InterPro" id="IPR025984">
    <property type="entry name" value="DCTPP"/>
</dbReference>
<dbReference type="EMBL" id="WUBJ01000002">
    <property type="protein sequence ID" value="MWV55677.1"/>
    <property type="molecule type" value="Genomic_DNA"/>
</dbReference>
<dbReference type="SUPFAM" id="SSF101386">
    <property type="entry name" value="all-alpha NTP pyrophosphatases"/>
    <property type="match status" value="1"/>
</dbReference>
<proteinExistence type="predicted"/>
<evidence type="ECO:0008006" key="5">
    <source>
        <dbReference type="Google" id="ProtNLM"/>
    </source>
</evidence>
<dbReference type="Proteomes" id="UP000435423">
    <property type="component" value="Unassembled WGS sequence"/>
</dbReference>
<evidence type="ECO:0000313" key="2">
    <source>
        <dbReference type="EMBL" id="MWV55677.1"/>
    </source>
</evidence>
<name>A0A6I4RFQ7_9STRE</name>
<protein>
    <recommendedName>
        <fullName evidence="5">Pyrophosphatase</fullName>
    </recommendedName>
</protein>
<dbReference type="Pfam" id="PF12643">
    <property type="entry name" value="MazG-like"/>
    <property type="match status" value="1"/>
</dbReference>
<dbReference type="RefSeq" id="WP_154607729.1">
    <property type="nucleotide sequence ID" value="NZ_CP072115.1"/>
</dbReference>
<dbReference type="GO" id="GO:0009143">
    <property type="term" value="P:nucleoside triphosphate catabolic process"/>
    <property type="evidence" value="ECO:0007669"/>
    <property type="project" value="InterPro"/>
</dbReference>
<dbReference type="PANTHER" id="PTHR42702:SF1">
    <property type="entry name" value="REGULATORY PROTEIN FOR BETA-LACTAMASE"/>
    <property type="match status" value="1"/>
</dbReference>